<dbReference type="Proteomes" id="UP000193450">
    <property type="component" value="Chromosome"/>
</dbReference>
<feature type="domain" description="PPIase cyclophilin-type" evidence="8">
    <location>
        <begin position="1"/>
        <end position="162"/>
    </location>
</feature>
<comment type="similarity">
    <text evidence="3 7">Belongs to the cyclophilin-type PPIase family.</text>
</comment>
<dbReference type="PROSITE" id="PS00170">
    <property type="entry name" value="CSA_PPIASE_1"/>
    <property type="match status" value="1"/>
</dbReference>
<evidence type="ECO:0000256" key="3">
    <source>
        <dbReference type="ARBA" id="ARBA00007365"/>
    </source>
</evidence>
<accession>A0A1X9NFG0</accession>
<dbReference type="SUPFAM" id="SSF50891">
    <property type="entry name" value="Cyclophilin-like"/>
    <property type="match status" value="1"/>
</dbReference>
<comment type="function">
    <text evidence="1 7">PPIases accelerate the folding of proteins. It catalyzes the cis-trans isomerization of proline imidic peptide bonds in oligopeptides.</text>
</comment>
<evidence type="ECO:0000256" key="5">
    <source>
        <dbReference type="ARBA" id="ARBA00023110"/>
    </source>
</evidence>
<evidence type="ECO:0000256" key="1">
    <source>
        <dbReference type="ARBA" id="ARBA00002388"/>
    </source>
</evidence>
<reference evidence="9 10" key="1">
    <citation type="submission" date="2016-11" db="EMBL/GenBank/DDBJ databases">
        <title>Trade-off between light-utilization and light-protection in marine flavobacteria.</title>
        <authorList>
            <person name="Kumagai Y."/>
        </authorList>
    </citation>
    <scope>NUCLEOTIDE SEQUENCE [LARGE SCALE GENOMIC DNA]</scope>
    <source>
        <strain evidence="9 10">NBRC 107125</strain>
    </source>
</reference>
<dbReference type="PANTHER" id="PTHR43246">
    <property type="entry name" value="PEPTIDYL-PROLYL CIS-TRANS ISOMERASE CYP38, CHLOROPLASTIC"/>
    <property type="match status" value="1"/>
</dbReference>
<evidence type="ECO:0000256" key="4">
    <source>
        <dbReference type="ARBA" id="ARBA00022490"/>
    </source>
</evidence>
<proteinExistence type="inferred from homology"/>
<organism evidence="9 10">
    <name type="scientific">Oceanicoccus sagamiensis</name>
    <dbReference type="NCBI Taxonomy" id="716816"/>
    <lineage>
        <taxon>Bacteria</taxon>
        <taxon>Pseudomonadati</taxon>
        <taxon>Pseudomonadota</taxon>
        <taxon>Gammaproteobacteria</taxon>
        <taxon>Cellvibrionales</taxon>
        <taxon>Spongiibacteraceae</taxon>
        <taxon>Oceanicoccus</taxon>
    </lineage>
</organism>
<keyword evidence="5 7" id="KW-0697">Rotamase</keyword>
<dbReference type="GO" id="GO:0006457">
    <property type="term" value="P:protein folding"/>
    <property type="evidence" value="ECO:0007669"/>
    <property type="project" value="InterPro"/>
</dbReference>
<dbReference type="OrthoDB" id="9807797at2"/>
<dbReference type="RefSeq" id="WP_085760108.1">
    <property type="nucleotide sequence ID" value="NZ_CP019343.1"/>
</dbReference>
<keyword evidence="6 7" id="KW-0413">Isomerase</keyword>
<name>A0A1X9NFG0_9GAMM</name>
<protein>
    <recommendedName>
        <fullName evidence="7">Peptidyl-prolyl cis-trans isomerase</fullName>
        <shortName evidence="7">PPIase</shortName>
        <ecNumber evidence="7">5.2.1.8</ecNumber>
    </recommendedName>
</protein>
<keyword evidence="4" id="KW-0963">Cytoplasm</keyword>
<keyword evidence="10" id="KW-1185">Reference proteome</keyword>
<sequence>MVIFKTNYGDITIELDFDNAPKTAENFAQYVKDGFYDGTIFHRVIDNFMVQGGGFEPGMGQKETRDPIANEADNGLKNDVGTLAMARTMDPDSASAQFFINVKDNDFLNHTAKNSQGWGYAVFAKVVDGMDVVNKIKALPTTSKGGHQDVPVDDIIIESAALTED</sequence>
<dbReference type="InterPro" id="IPR002130">
    <property type="entry name" value="Cyclophilin-type_PPIase_dom"/>
</dbReference>
<evidence type="ECO:0000256" key="2">
    <source>
        <dbReference type="ARBA" id="ARBA00004496"/>
    </source>
</evidence>
<dbReference type="FunFam" id="2.40.100.10:FF:000004">
    <property type="entry name" value="Peptidyl-prolyl cis-trans isomerase"/>
    <property type="match status" value="1"/>
</dbReference>
<comment type="catalytic activity">
    <reaction evidence="7">
        <text>[protein]-peptidylproline (omega=180) = [protein]-peptidylproline (omega=0)</text>
        <dbReference type="Rhea" id="RHEA:16237"/>
        <dbReference type="Rhea" id="RHEA-COMP:10747"/>
        <dbReference type="Rhea" id="RHEA-COMP:10748"/>
        <dbReference type="ChEBI" id="CHEBI:83833"/>
        <dbReference type="ChEBI" id="CHEBI:83834"/>
        <dbReference type="EC" id="5.2.1.8"/>
    </reaction>
</comment>
<dbReference type="AlphaFoldDB" id="A0A1X9NFG0"/>
<dbReference type="EC" id="5.2.1.8" evidence="7"/>
<comment type="subcellular location">
    <subcellularLocation>
        <location evidence="2">Cytoplasm</location>
    </subcellularLocation>
</comment>
<dbReference type="Gene3D" id="2.40.100.10">
    <property type="entry name" value="Cyclophilin-like"/>
    <property type="match status" value="1"/>
</dbReference>
<dbReference type="CDD" id="cd01920">
    <property type="entry name" value="cyclophilin_EcCYP_like"/>
    <property type="match status" value="1"/>
</dbReference>
<dbReference type="InterPro" id="IPR029000">
    <property type="entry name" value="Cyclophilin-like_dom_sf"/>
</dbReference>
<dbReference type="PRINTS" id="PR00153">
    <property type="entry name" value="CSAPPISMRASE"/>
</dbReference>
<evidence type="ECO:0000259" key="8">
    <source>
        <dbReference type="PROSITE" id="PS50072"/>
    </source>
</evidence>
<dbReference type="InterPro" id="IPR044665">
    <property type="entry name" value="E_coli_cyclophilin_A-like"/>
</dbReference>
<dbReference type="STRING" id="716816.BST96_18495"/>
<evidence type="ECO:0000313" key="9">
    <source>
        <dbReference type="EMBL" id="ARN75911.1"/>
    </source>
</evidence>
<dbReference type="PROSITE" id="PS50072">
    <property type="entry name" value="CSA_PPIASE_2"/>
    <property type="match status" value="1"/>
</dbReference>
<evidence type="ECO:0000313" key="10">
    <source>
        <dbReference type="Proteomes" id="UP000193450"/>
    </source>
</evidence>
<dbReference type="KEGG" id="osg:BST96_18495"/>
<dbReference type="GO" id="GO:0005737">
    <property type="term" value="C:cytoplasm"/>
    <property type="evidence" value="ECO:0007669"/>
    <property type="project" value="UniProtKB-SubCell"/>
</dbReference>
<dbReference type="InterPro" id="IPR020892">
    <property type="entry name" value="Cyclophilin-type_PPIase_CS"/>
</dbReference>
<evidence type="ECO:0000256" key="7">
    <source>
        <dbReference type="RuleBase" id="RU363019"/>
    </source>
</evidence>
<dbReference type="InterPro" id="IPR024936">
    <property type="entry name" value="Cyclophilin-type_PPIase"/>
</dbReference>
<evidence type="ECO:0000256" key="6">
    <source>
        <dbReference type="ARBA" id="ARBA00023235"/>
    </source>
</evidence>
<dbReference type="EMBL" id="CP019343">
    <property type="protein sequence ID" value="ARN75911.1"/>
    <property type="molecule type" value="Genomic_DNA"/>
</dbReference>
<dbReference type="GO" id="GO:0003755">
    <property type="term" value="F:peptidyl-prolyl cis-trans isomerase activity"/>
    <property type="evidence" value="ECO:0007669"/>
    <property type="project" value="UniProtKB-UniRule"/>
</dbReference>
<gene>
    <name evidence="9" type="ORF">BST96_18495</name>
</gene>
<dbReference type="PIRSF" id="PIRSF001467">
    <property type="entry name" value="Peptidylpro_ismrse"/>
    <property type="match status" value="1"/>
</dbReference>
<dbReference type="Pfam" id="PF00160">
    <property type="entry name" value="Pro_isomerase"/>
    <property type="match status" value="1"/>
</dbReference>